<evidence type="ECO:0000256" key="2">
    <source>
        <dbReference type="ARBA" id="ARBA00022679"/>
    </source>
</evidence>
<dbReference type="PRINTS" id="PR00507">
    <property type="entry name" value="N12N6MTFRASE"/>
</dbReference>
<dbReference type="GO" id="GO:0008168">
    <property type="term" value="F:methyltransferase activity"/>
    <property type="evidence" value="ECO:0007669"/>
    <property type="project" value="UniProtKB-KW"/>
</dbReference>
<dbReference type="RefSeq" id="WP_058183555.1">
    <property type="nucleotide sequence ID" value="NZ_LMTZ01000070.1"/>
</dbReference>
<dbReference type="GO" id="GO:0032259">
    <property type="term" value="P:methylation"/>
    <property type="evidence" value="ECO:0007669"/>
    <property type="project" value="UniProtKB-KW"/>
</dbReference>
<keyword evidence="3" id="KW-0949">S-adenosyl-L-methionine</keyword>
<dbReference type="Gene3D" id="3.40.50.150">
    <property type="entry name" value="Vaccinia Virus protein VP39"/>
    <property type="match status" value="1"/>
</dbReference>
<keyword evidence="1" id="KW-0489">Methyltransferase</keyword>
<dbReference type="EMBL" id="LMTZ01000070">
    <property type="protein sequence ID" value="KST68282.1"/>
    <property type="molecule type" value="Genomic_DNA"/>
</dbReference>
<evidence type="ECO:0000256" key="1">
    <source>
        <dbReference type="ARBA" id="ARBA00022603"/>
    </source>
</evidence>
<dbReference type="InterPro" id="IPR050953">
    <property type="entry name" value="N4_N6_ade-DNA_methylase"/>
</dbReference>
<name>A0A0V7ZI09_9CYAN</name>
<evidence type="ECO:0000313" key="4">
    <source>
        <dbReference type="EMBL" id="KST64098.1"/>
    </source>
</evidence>
<reference evidence="4 6" key="1">
    <citation type="journal article" date="2015" name="Genome Announc.">
        <title>Draft Genome of the Euendolithic (true boring) Cyanobacterium Mastigocoleus testarum strain BC008.</title>
        <authorList>
            <person name="Guida B.S."/>
            <person name="Garcia-Pichel F."/>
        </authorList>
    </citation>
    <scope>NUCLEOTIDE SEQUENCE [LARGE SCALE GENOMIC DNA]</scope>
    <source>
        <strain evidence="4 6">BC008</strain>
    </source>
</reference>
<evidence type="ECO:0008006" key="7">
    <source>
        <dbReference type="Google" id="ProtNLM"/>
    </source>
</evidence>
<dbReference type="EMBL" id="LMTZ01000128">
    <property type="protein sequence ID" value="KST64098.1"/>
    <property type="molecule type" value="Genomic_DNA"/>
</dbReference>
<keyword evidence="2" id="KW-0808">Transferase</keyword>
<dbReference type="SUPFAM" id="SSF53335">
    <property type="entry name" value="S-adenosyl-L-methionine-dependent methyltransferases"/>
    <property type="match status" value="1"/>
</dbReference>
<sequence>MNKSRDIVEFGDFQTPLNLAKQVALIAINSLGNIRTIIEPTCGLGTFIEALIEIETEFSRKNPTETSIKNIIGWEINPKYVEIVKNNLSVNNKKILISVEEQDFFQVNWSEINHQLQEPVLFIGNPPWVTNSELGKLLSKNLPEKSNFQKFTGFAAITGKSNFDISEWILTKICEQISHTNSAMAFLVKTSVARKVYQNICQNNLLISSMFIRKINAKKHFGVNVDACLFFAKGTTSIINEYLCPVYNSLKASKPCTTIGISKGKLISDIKVYKKLSDIDSGCEFKWRSGVKHDASKVMEFQVTTEGLLNGLGEIVELPDDYLYPMYKSSDISQQELQSPTRKMLITQENIGDDTQNIIKWSEKTWEYLILNSKYFDARKSSIYKYAPRFSIFGVGDYTFKPWKIAISSLYKNIKFTKIGLFQNKPIVLDDTCYMLGFDLEKEADLIFQILTSDIASNFINSLVFKDNKRTITVSLLNRISLRSIALRLGLDTDFERCFFVDSK</sequence>
<dbReference type="AlphaFoldDB" id="A0A0V7ZI09"/>
<proteinExistence type="predicted"/>
<accession>A0A0V7ZI09</accession>
<dbReference type="OrthoDB" id="9784823at2"/>
<comment type="caution">
    <text evidence="4">The sequence shown here is derived from an EMBL/GenBank/DDBJ whole genome shotgun (WGS) entry which is preliminary data.</text>
</comment>
<dbReference type="PANTHER" id="PTHR33841">
    <property type="entry name" value="DNA METHYLTRANSFERASE YEEA-RELATED"/>
    <property type="match status" value="1"/>
</dbReference>
<dbReference type="PANTHER" id="PTHR33841:SF5">
    <property type="entry name" value="DNA METHYLASE (MODIFICATION METHYLASE) (METHYLTRANSFERASE)-RELATED"/>
    <property type="match status" value="1"/>
</dbReference>
<gene>
    <name evidence="5" type="ORF">BC008_00550</name>
    <name evidence="4" type="ORF">BC008_15745</name>
</gene>
<protein>
    <recommendedName>
        <fullName evidence="7">Modification methylase NspV</fullName>
    </recommendedName>
</protein>
<evidence type="ECO:0000313" key="5">
    <source>
        <dbReference type="EMBL" id="KST68282.1"/>
    </source>
</evidence>
<dbReference type="REBASE" id="141584">
    <property type="entry name" value="M.MteBC008ORF550P"/>
</dbReference>
<dbReference type="Proteomes" id="UP000053372">
    <property type="component" value="Unassembled WGS sequence"/>
</dbReference>
<keyword evidence="6" id="KW-1185">Reference proteome</keyword>
<evidence type="ECO:0000256" key="3">
    <source>
        <dbReference type="ARBA" id="ARBA00022691"/>
    </source>
</evidence>
<dbReference type="InterPro" id="IPR029063">
    <property type="entry name" value="SAM-dependent_MTases_sf"/>
</dbReference>
<evidence type="ECO:0000313" key="6">
    <source>
        <dbReference type="Proteomes" id="UP000053372"/>
    </source>
</evidence>
<organism evidence="4 6">
    <name type="scientific">Mastigocoleus testarum BC008</name>
    <dbReference type="NCBI Taxonomy" id="371196"/>
    <lineage>
        <taxon>Bacteria</taxon>
        <taxon>Bacillati</taxon>
        <taxon>Cyanobacteriota</taxon>
        <taxon>Cyanophyceae</taxon>
        <taxon>Nostocales</taxon>
        <taxon>Hapalosiphonaceae</taxon>
        <taxon>Mastigocoleus</taxon>
    </lineage>
</organism>